<dbReference type="OrthoDB" id="9863405at2"/>
<dbReference type="Proteomes" id="UP000051515">
    <property type="component" value="Unassembled WGS sequence"/>
</dbReference>
<dbReference type="EMBL" id="AZDY01000042">
    <property type="protein sequence ID" value="KRK81507.1"/>
    <property type="molecule type" value="Genomic_DNA"/>
</dbReference>
<dbReference type="AlphaFoldDB" id="A0A0R1KIT6"/>
<reference evidence="1 2" key="1">
    <citation type="journal article" date="2015" name="Genome Announc.">
        <title>Expanding the biotechnology potential of lactobacilli through comparative genomics of 213 strains and associated genera.</title>
        <authorList>
            <person name="Sun Z."/>
            <person name="Harris H.M."/>
            <person name="McCann A."/>
            <person name="Guo C."/>
            <person name="Argimon S."/>
            <person name="Zhang W."/>
            <person name="Yang X."/>
            <person name="Jeffery I.B."/>
            <person name="Cooney J.C."/>
            <person name="Kagawa T.F."/>
            <person name="Liu W."/>
            <person name="Song Y."/>
            <person name="Salvetti E."/>
            <person name="Wrobel A."/>
            <person name="Rasinkangas P."/>
            <person name="Parkhill J."/>
            <person name="Rea M.C."/>
            <person name="O'Sullivan O."/>
            <person name="Ritari J."/>
            <person name="Douillard F.P."/>
            <person name="Paul Ross R."/>
            <person name="Yang R."/>
            <person name="Briner A.E."/>
            <person name="Felis G.E."/>
            <person name="de Vos W.M."/>
            <person name="Barrangou R."/>
            <person name="Klaenhammer T.R."/>
            <person name="Caufield P.W."/>
            <person name="Cui Y."/>
            <person name="Zhang H."/>
            <person name="O'Toole P.W."/>
        </authorList>
    </citation>
    <scope>NUCLEOTIDE SEQUENCE [LARGE SCALE GENOMIC DNA]</scope>
    <source>
        <strain evidence="1 2">DSM 19674</strain>
    </source>
</reference>
<dbReference type="PATRIC" id="fig|1423788.3.peg.571"/>
<proteinExistence type="predicted"/>
<protein>
    <submittedName>
        <fullName evidence="1">Uncharacterized protein</fullName>
    </submittedName>
</protein>
<comment type="caution">
    <text evidence="1">The sequence shown here is derived from an EMBL/GenBank/DDBJ whole genome shotgun (WGS) entry which is preliminary data.</text>
</comment>
<keyword evidence="2" id="KW-1185">Reference proteome</keyword>
<organism evidence="1 2">
    <name type="scientific">Companilactobacillus bobalius DSM 19674</name>
    <dbReference type="NCBI Taxonomy" id="1423788"/>
    <lineage>
        <taxon>Bacteria</taxon>
        <taxon>Bacillati</taxon>
        <taxon>Bacillota</taxon>
        <taxon>Bacilli</taxon>
        <taxon>Lactobacillales</taxon>
        <taxon>Lactobacillaceae</taxon>
        <taxon>Companilactobacillus</taxon>
        <taxon>Companilactobacillus bobalius</taxon>
    </lineage>
</organism>
<dbReference type="RefSeq" id="WP_056954863.1">
    <property type="nucleotide sequence ID" value="NZ_AZDY01000042.1"/>
</dbReference>
<gene>
    <name evidence="1" type="ORF">FC78_GL000559</name>
</gene>
<accession>A0A0R1KIT6</accession>
<sequence length="181" mass="21211">MHTVDSKILASDNFYKDDLNVKNKIFKVRLNNSQPLRDTIYKYSNEIVGMTYKLNVHIDNDIHICDVEKTVLDIPFNEIKFIQFGILRLLGSVSSVPTNMYYLLIYIETKESIKLGMVDNSLQHYFDYVKLLKDHDFPLEDPFKIAEMNLTDRTQIYNYLQKNYDKLAVTAGHHSNKSHLN</sequence>
<evidence type="ECO:0000313" key="2">
    <source>
        <dbReference type="Proteomes" id="UP000051515"/>
    </source>
</evidence>
<evidence type="ECO:0000313" key="1">
    <source>
        <dbReference type="EMBL" id="KRK81507.1"/>
    </source>
</evidence>
<name>A0A0R1KIT6_9LACO</name>